<dbReference type="EMBL" id="CACRXK020007932">
    <property type="protein sequence ID" value="CAB4013575.1"/>
    <property type="molecule type" value="Genomic_DNA"/>
</dbReference>
<reference evidence="1" key="1">
    <citation type="submission" date="2020-04" db="EMBL/GenBank/DDBJ databases">
        <authorList>
            <person name="Alioto T."/>
            <person name="Alioto T."/>
            <person name="Gomez Garrido J."/>
        </authorList>
    </citation>
    <scope>NUCLEOTIDE SEQUENCE</scope>
    <source>
        <strain evidence="1">A484AB</strain>
    </source>
</reference>
<gene>
    <name evidence="1" type="ORF">PACLA_8A024198</name>
</gene>
<dbReference type="AlphaFoldDB" id="A0A6S7I4A9"/>
<organism evidence="1 2">
    <name type="scientific">Paramuricea clavata</name>
    <name type="common">Red gorgonian</name>
    <name type="synonym">Violescent sea-whip</name>
    <dbReference type="NCBI Taxonomy" id="317549"/>
    <lineage>
        <taxon>Eukaryota</taxon>
        <taxon>Metazoa</taxon>
        <taxon>Cnidaria</taxon>
        <taxon>Anthozoa</taxon>
        <taxon>Octocorallia</taxon>
        <taxon>Malacalcyonacea</taxon>
        <taxon>Plexauridae</taxon>
        <taxon>Paramuricea</taxon>
    </lineage>
</organism>
<evidence type="ECO:0000313" key="1">
    <source>
        <dbReference type="EMBL" id="CAB4013575.1"/>
    </source>
</evidence>
<keyword evidence="2" id="KW-1185">Reference proteome</keyword>
<comment type="caution">
    <text evidence="1">The sequence shown here is derived from an EMBL/GenBank/DDBJ whole genome shotgun (WGS) entry which is preliminary data.</text>
</comment>
<dbReference type="OrthoDB" id="5987554at2759"/>
<dbReference type="Proteomes" id="UP001152795">
    <property type="component" value="Unassembled WGS sequence"/>
</dbReference>
<evidence type="ECO:0000313" key="2">
    <source>
        <dbReference type="Proteomes" id="UP001152795"/>
    </source>
</evidence>
<sequence length="103" mass="11356">MAGAIISCVLTEEDIPGASLYGRKPAELSNDDLKFWLKCRGDSGKRLKTKAELVKRVEEYIVSGKDKTISDPYPNGLYTKRKLKQVGASCSFVSNDKKDNAAQ</sequence>
<proteinExistence type="predicted"/>
<name>A0A6S7I4A9_PARCT</name>
<protein>
    <submittedName>
        <fullName evidence="1">Uncharacterized protein</fullName>
    </submittedName>
</protein>
<accession>A0A6S7I4A9</accession>